<dbReference type="InterPro" id="IPR001926">
    <property type="entry name" value="TrpB-like_PALP"/>
</dbReference>
<dbReference type="EMBL" id="AUZX01001759">
    <property type="protein sequence ID" value="EQD78231.1"/>
    <property type="molecule type" value="Genomic_DNA"/>
</dbReference>
<name>T1BYG8_9ZZZZ</name>
<dbReference type="GO" id="GO:0004794">
    <property type="term" value="F:threonine deaminase activity"/>
    <property type="evidence" value="ECO:0007669"/>
    <property type="project" value="TreeGrafter"/>
</dbReference>
<reference evidence="5" key="1">
    <citation type="submission" date="2013-08" db="EMBL/GenBank/DDBJ databases">
        <authorList>
            <person name="Mendez C."/>
            <person name="Richter M."/>
            <person name="Ferrer M."/>
            <person name="Sanchez J."/>
        </authorList>
    </citation>
    <scope>NUCLEOTIDE SEQUENCE</scope>
</reference>
<dbReference type="PANTHER" id="PTHR48078:SF6">
    <property type="entry name" value="L-THREONINE DEHYDRATASE CATABOLIC TDCB"/>
    <property type="match status" value="1"/>
</dbReference>
<keyword evidence="3" id="KW-0456">Lyase</keyword>
<feature type="non-terminal residue" evidence="5">
    <location>
        <position position="1"/>
    </location>
</feature>
<keyword evidence="2" id="KW-0663">Pyridoxal phosphate</keyword>
<dbReference type="GO" id="GO:0009097">
    <property type="term" value="P:isoleucine biosynthetic process"/>
    <property type="evidence" value="ECO:0007669"/>
    <property type="project" value="TreeGrafter"/>
</dbReference>
<dbReference type="GO" id="GO:0006567">
    <property type="term" value="P:L-threonine catabolic process"/>
    <property type="evidence" value="ECO:0007669"/>
    <property type="project" value="TreeGrafter"/>
</dbReference>
<dbReference type="InterPro" id="IPR036052">
    <property type="entry name" value="TrpB-like_PALP_sf"/>
</dbReference>
<dbReference type="Gene3D" id="3.40.50.1100">
    <property type="match status" value="2"/>
</dbReference>
<dbReference type="AlphaFoldDB" id="T1BYG8"/>
<accession>T1BYG8</accession>
<dbReference type="SUPFAM" id="SSF53686">
    <property type="entry name" value="Tryptophan synthase beta subunit-like PLP-dependent enzymes"/>
    <property type="match status" value="1"/>
</dbReference>
<evidence type="ECO:0000313" key="5">
    <source>
        <dbReference type="EMBL" id="EQD78231.1"/>
    </source>
</evidence>
<protein>
    <submittedName>
        <fullName evidence="5">Threonine dehydratase catabolic</fullName>
    </submittedName>
</protein>
<evidence type="ECO:0000259" key="4">
    <source>
        <dbReference type="Pfam" id="PF00291"/>
    </source>
</evidence>
<dbReference type="InterPro" id="IPR050147">
    <property type="entry name" value="Ser/Thr_Dehydratase"/>
</dbReference>
<dbReference type="Pfam" id="PF00291">
    <property type="entry name" value="PALP"/>
    <property type="match status" value="1"/>
</dbReference>
<evidence type="ECO:0000256" key="1">
    <source>
        <dbReference type="ARBA" id="ARBA00001933"/>
    </source>
</evidence>
<sequence length="158" mass="17189">YGAEVILYGNSYSEAFSEAKRLSEIESRTFIDGFNDRWIISGQGTIGLEILEAHPDVQNVIIPVGGGGLISGIAKAIKSEKPDVRIIGVQSENCDSVVESVRKGEYTVSSKGFTIADGISVQNPGKLNIEMIRKYVDELVTVSDELMAYALFKLLEKA</sequence>
<organism evidence="5">
    <name type="scientific">mine drainage metagenome</name>
    <dbReference type="NCBI Taxonomy" id="410659"/>
    <lineage>
        <taxon>unclassified sequences</taxon>
        <taxon>metagenomes</taxon>
        <taxon>ecological metagenomes</taxon>
    </lineage>
</organism>
<dbReference type="GO" id="GO:0003941">
    <property type="term" value="F:L-serine ammonia-lyase activity"/>
    <property type="evidence" value="ECO:0007669"/>
    <property type="project" value="TreeGrafter"/>
</dbReference>
<comment type="caution">
    <text evidence="5">The sequence shown here is derived from an EMBL/GenBank/DDBJ whole genome shotgun (WGS) entry which is preliminary data.</text>
</comment>
<reference evidence="5" key="2">
    <citation type="journal article" date="2014" name="ISME J.">
        <title>Microbial stratification in low pH oxic and suboxic macroscopic growths along an acid mine drainage.</title>
        <authorList>
            <person name="Mendez-Garcia C."/>
            <person name="Mesa V."/>
            <person name="Sprenger R.R."/>
            <person name="Richter M."/>
            <person name="Diez M.S."/>
            <person name="Solano J."/>
            <person name="Bargiela R."/>
            <person name="Golyshina O.V."/>
            <person name="Manteca A."/>
            <person name="Ramos J.L."/>
            <person name="Gallego J.R."/>
            <person name="Llorente I."/>
            <person name="Martins Dos Santos V.A."/>
            <person name="Jensen O.N."/>
            <person name="Pelaez A.I."/>
            <person name="Sanchez J."/>
            <person name="Ferrer M."/>
        </authorList>
    </citation>
    <scope>NUCLEOTIDE SEQUENCE</scope>
</reference>
<dbReference type="PANTHER" id="PTHR48078">
    <property type="entry name" value="THREONINE DEHYDRATASE, MITOCHONDRIAL-RELATED"/>
    <property type="match status" value="1"/>
</dbReference>
<dbReference type="GO" id="GO:0006565">
    <property type="term" value="P:L-serine catabolic process"/>
    <property type="evidence" value="ECO:0007669"/>
    <property type="project" value="TreeGrafter"/>
</dbReference>
<evidence type="ECO:0000256" key="3">
    <source>
        <dbReference type="ARBA" id="ARBA00023239"/>
    </source>
</evidence>
<proteinExistence type="predicted"/>
<gene>
    <name evidence="5" type="ORF">B1A_02359</name>
</gene>
<comment type="cofactor">
    <cofactor evidence="1">
        <name>pyridoxal 5'-phosphate</name>
        <dbReference type="ChEBI" id="CHEBI:597326"/>
    </cofactor>
</comment>
<evidence type="ECO:0000256" key="2">
    <source>
        <dbReference type="ARBA" id="ARBA00022898"/>
    </source>
</evidence>
<feature type="domain" description="Tryptophan synthase beta chain-like PALP" evidence="4">
    <location>
        <begin position="1"/>
        <end position="155"/>
    </location>
</feature>